<sequence>MDSRKYLQAFVYFCLLALTLQIISSGRAAERKVWEGFLIIPPNSAEGSLETPPIRIEGSGNLEIRQSAPLQDRWLFTDLALINRSNGDTIHLARELSYYSGTDYDGRWSEGSQRDDALLAEVPPGEYMLQIEAKTEAKPEGLTDHIMLVRDAPFWGNFWLLLIGLFAITLLAAGLAEQKRKRSLYSAPSNR</sequence>
<gene>
    <name evidence="2" type="ORF">FNU76_12900</name>
</gene>
<name>A0A516SG94_9NEIS</name>
<proteinExistence type="predicted"/>
<reference evidence="3" key="1">
    <citation type="submission" date="2019-07" db="EMBL/GenBank/DDBJ databases">
        <title>Chitinimonas sp. nov., isolated from Ny-Alesund, arctica soil.</title>
        <authorList>
            <person name="Xu Q."/>
            <person name="Peng F."/>
        </authorList>
    </citation>
    <scope>NUCLEOTIDE SEQUENCE [LARGE SCALE GENOMIC DNA]</scope>
    <source>
        <strain evidence="3">R3-44</strain>
    </source>
</reference>
<accession>A0A516SG94</accession>
<keyword evidence="1" id="KW-1133">Transmembrane helix</keyword>
<dbReference type="KEGG" id="cari:FNU76_12900"/>
<keyword evidence="1" id="KW-0472">Membrane</keyword>
<keyword evidence="3" id="KW-1185">Reference proteome</keyword>
<dbReference type="OrthoDB" id="228033at2"/>
<keyword evidence="1" id="KW-0812">Transmembrane</keyword>
<dbReference type="RefSeq" id="WP_144278580.1">
    <property type="nucleotide sequence ID" value="NZ_CP041730.1"/>
</dbReference>
<organism evidence="2 3">
    <name type="scientific">Chitinimonas arctica</name>
    <dbReference type="NCBI Taxonomy" id="2594795"/>
    <lineage>
        <taxon>Bacteria</taxon>
        <taxon>Pseudomonadati</taxon>
        <taxon>Pseudomonadota</taxon>
        <taxon>Betaproteobacteria</taxon>
        <taxon>Neisseriales</taxon>
        <taxon>Chitinibacteraceae</taxon>
        <taxon>Chitinimonas</taxon>
    </lineage>
</organism>
<dbReference type="Proteomes" id="UP000317550">
    <property type="component" value="Chromosome"/>
</dbReference>
<evidence type="ECO:0000256" key="1">
    <source>
        <dbReference type="SAM" id="Phobius"/>
    </source>
</evidence>
<feature type="transmembrane region" description="Helical" evidence="1">
    <location>
        <begin position="158"/>
        <end position="176"/>
    </location>
</feature>
<dbReference type="EMBL" id="CP041730">
    <property type="protein sequence ID" value="QDQ27187.1"/>
    <property type="molecule type" value="Genomic_DNA"/>
</dbReference>
<dbReference type="AlphaFoldDB" id="A0A516SG94"/>
<protein>
    <submittedName>
        <fullName evidence="2">Uncharacterized protein</fullName>
    </submittedName>
</protein>
<evidence type="ECO:0000313" key="3">
    <source>
        <dbReference type="Proteomes" id="UP000317550"/>
    </source>
</evidence>
<evidence type="ECO:0000313" key="2">
    <source>
        <dbReference type="EMBL" id="QDQ27187.1"/>
    </source>
</evidence>